<organism evidence="1 2">
    <name type="scientific">Anaerobacterium chartisolvens</name>
    <dbReference type="NCBI Taxonomy" id="1297424"/>
    <lineage>
        <taxon>Bacteria</taxon>
        <taxon>Bacillati</taxon>
        <taxon>Bacillota</taxon>
        <taxon>Clostridia</taxon>
        <taxon>Eubacteriales</taxon>
        <taxon>Oscillospiraceae</taxon>
        <taxon>Anaerobacterium</taxon>
    </lineage>
</organism>
<dbReference type="RefSeq" id="WP_114299781.1">
    <property type="nucleotide sequence ID" value="NZ_QPJT01000034.1"/>
</dbReference>
<protein>
    <submittedName>
        <fullName evidence="1">Cyclic lactone autoinducer peptide</fullName>
    </submittedName>
</protein>
<comment type="caution">
    <text evidence="1">The sequence shown here is derived from an EMBL/GenBank/DDBJ whole genome shotgun (WGS) entry which is preliminary data.</text>
</comment>
<dbReference type="NCBIfam" id="TIGR04223">
    <property type="entry name" value="quorum_AgrD"/>
    <property type="match status" value="1"/>
</dbReference>
<evidence type="ECO:0000313" key="2">
    <source>
        <dbReference type="Proteomes" id="UP000253034"/>
    </source>
</evidence>
<proteinExistence type="predicted"/>
<keyword evidence="2" id="KW-1185">Reference proteome</keyword>
<dbReference type="InterPro" id="IPR009229">
    <property type="entry name" value="AgrD"/>
</dbReference>
<dbReference type="EMBL" id="QPJT01000034">
    <property type="protein sequence ID" value="RCX09623.1"/>
    <property type="molecule type" value="Genomic_DNA"/>
</dbReference>
<dbReference type="AlphaFoldDB" id="A0A369AKI6"/>
<reference evidence="1 2" key="1">
    <citation type="submission" date="2018-07" db="EMBL/GenBank/DDBJ databases">
        <title>Genomic Encyclopedia of Type Strains, Phase IV (KMG-IV): sequencing the most valuable type-strain genomes for metagenomic binning, comparative biology and taxonomic classification.</title>
        <authorList>
            <person name="Goeker M."/>
        </authorList>
    </citation>
    <scope>NUCLEOTIDE SEQUENCE [LARGE SCALE GENOMIC DNA]</scope>
    <source>
        <strain evidence="1 2">DSM 27016</strain>
    </source>
</reference>
<gene>
    <name evidence="1" type="ORF">DFR58_13427</name>
</gene>
<name>A0A369AKI6_9FIRM</name>
<evidence type="ECO:0000313" key="1">
    <source>
        <dbReference type="EMBL" id="RCX09623.1"/>
    </source>
</evidence>
<sequence>MSNKILSKTKIPFLTLVSAIAMLVAAYSSSACFLWFAHQPKCPASLIKQD</sequence>
<dbReference type="Proteomes" id="UP000253034">
    <property type="component" value="Unassembled WGS sequence"/>
</dbReference>
<dbReference type="OrthoDB" id="1931517at2"/>
<accession>A0A369AKI6</accession>
<dbReference type="PROSITE" id="PS51257">
    <property type="entry name" value="PROKAR_LIPOPROTEIN"/>
    <property type="match status" value="1"/>
</dbReference>